<dbReference type="EMBL" id="CSAJ01000657">
    <property type="protein sequence ID" value="COX02578.1"/>
    <property type="molecule type" value="Genomic_DNA"/>
</dbReference>
<evidence type="ECO:0000313" key="3">
    <source>
        <dbReference type="EMBL" id="COX02578.1"/>
    </source>
</evidence>
<name>A0A0U0UQG1_MYCTX</name>
<dbReference type="Proteomes" id="UP000044938">
    <property type="component" value="Unassembled WGS sequence"/>
</dbReference>
<accession>A0A0U0UQG1</accession>
<reference evidence="4 5" key="2">
    <citation type="submission" date="2015-03" db="EMBL/GenBank/DDBJ databases">
        <authorList>
            <consortium name="Pathogen Informatics"/>
        </authorList>
    </citation>
    <scope>NUCLEOTIDE SEQUENCE [LARGE SCALE GENOMIC DNA]</scope>
    <source>
        <strain evidence="1 6">C09601061</strain>
        <strain evidence="4">K00500041</strain>
        <strain evidence="3 5">M09401471</strain>
    </source>
</reference>
<dbReference type="EMBL" id="CGCX01003536">
    <property type="protein sequence ID" value="CFS22050.1"/>
    <property type="molecule type" value="Genomic_DNA"/>
</dbReference>
<evidence type="ECO:0000313" key="5">
    <source>
        <dbReference type="Proteomes" id="UP000044938"/>
    </source>
</evidence>
<gene>
    <name evidence="1" type="ORF">ERS007657_04579</name>
    <name evidence="2" type="ORF">ERS007703_04545</name>
    <name evidence="3" type="ORF">ERS007720_03769</name>
</gene>
<evidence type="ECO:0000313" key="2">
    <source>
        <dbReference type="EMBL" id="COW97080.1"/>
    </source>
</evidence>
<sequence length="39" mass="3934">MIPPKVAASSAAAAFRSLVQTTAWISALSSMASKRSPAA</sequence>
<reference evidence="2" key="1">
    <citation type="submission" date="2015-03" db="EMBL/GenBank/DDBJ databases">
        <authorList>
            <person name="Murphy D."/>
        </authorList>
    </citation>
    <scope>NUCLEOTIDE SEQUENCE [LARGE SCALE GENOMIC DNA]</scope>
    <source>
        <strain evidence="2">K00500041</strain>
    </source>
</reference>
<protein>
    <submittedName>
        <fullName evidence="2">Uncharacterized protein</fullName>
    </submittedName>
</protein>
<evidence type="ECO:0000313" key="4">
    <source>
        <dbReference type="Proteomes" id="UP000038802"/>
    </source>
</evidence>
<evidence type="ECO:0000313" key="1">
    <source>
        <dbReference type="EMBL" id="CFS22050.1"/>
    </source>
</evidence>
<dbReference type="AlphaFoldDB" id="A0A0U0UQG1"/>
<evidence type="ECO:0000313" key="6">
    <source>
        <dbReference type="Proteomes" id="UP000046680"/>
    </source>
</evidence>
<dbReference type="EMBL" id="CSAE01000826">
    <property type="protein sequence ID" value="COW97080.1"/>
    <property type="molecule type" value="Genomic_DNA"/>
</dbReference>
<proteinExistence type="predicted"/>
<dbReference type="Proteomes" id="UP000038802">
    <property type="component" value="Unassembled WGS sequence"/>
</dbReference>
<organism evidence="2 4">
    <name type="scientific">Mycobacterium tuberculosis</name>
    <dbReference type="NCBI Taxonomy" id="1773"/>
    <lineage>
        <taxon>Bacteria</taxon>
        <taxon>Bacillati</taxon>
        <taxon>Actinomycetota</taxon>
        <taxon>Actinomycetes</taxon>
        <taxon>Mycobacteriales</taxon>
        <taxon>Mycobacteriaceae</taxon>
        <taxon>Mycobacterium</taxon>
        <taxon>Mycobacterium tuberculosis complex</taxon>
    </lineage>
</organism>
<dbReference type="Proteomes" id="UP000046680">
    <property type="component" value="Unassembled WGS sequence"/>
</dbReference>